<proteinExistence type="predicted"/>
<accession>A0A1I6ZDB8</accession>
<dbReference type="STRING" id="1296565.SAMN05660657_01824"/>
<evidence type="ECO:0000256" key="2">
    <source>
        <dbReference type="SAM" id="MobiDB-lite"/>
    </source>
</evidence>
<dbReference type="AlphaFoldDB" id="A0A1I6ZDB8"/>
<dbReference type="Gene3D" id="3.30.565.10">
    <property type="entry name" value="Histidine kinase-like ATPase, C-terminal domain"/>
    <property type="match status" value="1"/>
</dbReference>
<evidence type="ECO:0000259" key="3">
    <source>
        <dbReference type="Pfam" id="PF13581"/>
    </source>
</evidence>
<sequence length="155" mass="16673">MGTPGADDADRNEDMQPDSWPRRSRPATTGPPYEAEITDARQLRTIRSRLRSWLPANAPEADEDLLDGLLLAVDELAANGLRHGGGPVRVHAARTAEGVLIDVSDADPERGPEPAVGRDPALGGMGLHLVAHLTTARGWEVLDGRKHVWACLPAR</sequence>
<dbReference type="Proteomes" id="UP000199546">
    <property type="component" value="Unassembled WGS sequence"/>
</dbReference>
<dbReference type="InterPro" id="IPR050267">
    <property type="entry name" value="Anti-sigma-factor_SerPK"/>
</dbReference>
<dbReference type="CDD" id="cd16936">
    <property type="entry name" value="HATPase_RsbW-like"/>
    <property type="match status" value="1"/>
</dbReference>
<keyword evidence="4" id="KW-0418">Kinase</keyword>
<dbReference type="InterPro" id="IPR003594">
    <property type="entry name" value="HATPase_dom"/>
</dbReference>
<gene>
    <name evidence="4" type="ORF">SAMN05660657_01824</name>
</gene>
<keyword evidence="4" id="KW-0808">Transferase</keyword>
<evidence type="ECO:0000313" key="5">
    <source>
        <dbReference type="Proteomes" id="UP000199546"/>
    </source>
</evidence>
<protein>
    <submittedName>
        <fullName evidence="4">Anti-sigma regulatory factor (Ser/Thr protein kinase)</fullName>
    </submittedName>
</protein>
<dbReference type="GO" id="GO:0004674">
    <property type="term" value="F:protein serine/threonine kinase activity"/>
    <property type="evidence" value="ECO:0007669"/>
    <property type="project" value="UniProtKB-KW"/>
</dbReference>
<feature type="domain" description="Histidine kinase/HSP90-like ATPase" evidence="3">
    <location>
        <begin position="39"/>
        <end position="136"/>
    </location>
</feature>
<dbReference type="PANTHER" id="PTHR35526">
    <property type="entry name" value="ANTI-SIGMA-F FACTOR RSBW-RELATED"/>
    <property type="match status" value="1"/>
</dbReference>
<keyword evidence="5" id="KW-1185">Reference proteome</keyword>
<dbReference type="EMBL" id="FPBA01000005">
    <property type="protein sequence ID" value="SFT60716.1"/>
    <property type="molecule type" value="Genomic_DNA"/>
</dbReference>
<evidence type="ECO:0000313" key="4">
    <source>
        <dbReference type="EMBL" id="SFT60716.1"/>
    </source>
</evidence>
<reference evidence="5" key="1">
    <citation type="submission" date="2016-10" db="EMBL/GenBank/DDBJ databases">
        <authorList>
            <person name="Varghese N."/>
            <person name="Submissions S."/>
        </authorList>
    </citation>
    <scope>NUCLEOTIDE SEQUENCE [LARGE SCALE GENOMIC DNA]</scope>
    <source>
        <strain evidence="5">DSM 46136</strain>
    </source>
</reference>
<keyword evidence="1" id="KW-0723">Serine/threonine-protein kinase</keyword>
<evidence type="ECO:0000256" key="1">
    <source>
        <dbReference type="ARBA" id="ARBA00022527"/>
    </source>
</evidence>
<dbReference type="Pfam" id="PF13581">
    <property type="entry name" value="HATPase_c_2"/>
    <property type="match status" value="1"/>
</dbReference>
<organism evidence="4 5">
    <name type="scientific">Geodermatophilus amargosae</name>
    <dbReference type="NCBI Taxonomy" id="1296565"/>
    <lineage>
        <taxon>Bacteria</taxon>
        <taxon>Bacillati</taxon>
        <taxon>Actinomycetota</taxon>
        <taxon>Actinomycetes</taxon>
        <taxon>Geodermatophilales</taxon>
        <taxon>Geodermatophilaceae</taxon>
        <taxon>Geodermatophilus</taxon>
    </lineage>
</organism>
<feature type="region of interest" description="Disordered" evidence="2">
    <location>
        <begin position="1"/>
        <end position="39"/>
    </location>
</feature>
<dbReference type="PANTHER" id="PTHR35526:SF3">
    <property type="entry name" value="ANTI-SIGMA-F FACTOR RSBW"/>
    <property type="match status" value="1"/>
</dbReference>
<dbReference type="InterPro" id="IPR036890">
    <property type="entry name" value="HATPase_C_sf"/>
</dbReference>
<name>A0A1I6ZDB8_9ACTN</name>
<dbReference type="SUPFAM" id="SSF55874">
    <property type="entry name" value="ATPase domain of HSP90 chaperone/DNA topoisomerase II/histidine kinase"/>
    <property type="match status" value="1"/>
</dbReference>